<protein>
    <submittedName>
        <fullName evidence="1">Uncharacterized protein</fullName>
    </submittedName>
</protein>
<evidence type="ECO:0000313" key="1">
    <source>
        <dbReference type="EMBL" id="URE09889.1"/>
    </source>
</evidence>
<dbReference type="OrthoDB" id="2110451at2759"/>
<proteinExistence type="predicted"/>
<reference evidence="1" key="1">
    <citation type="submission" date="2022-05" db="EMBL/GenBank/DDBJ databases">
        <title>The Musa troglodytarum L. genome provides insights into the mechanism of non-climacteric behaviour and enrichment of carotenoids.</title>
        <authorList>
            <person name="Wang J."/>
        </authorList>
    </citation>
    <scope>NUCLEOTIDE SEQUENCE</scope>
    <source>
        <tissue evidence="1">Leaf</tissue>
    </source>
</reference>
<dbReference type="Proteomes" id="UP001055439">
    <property type="component" value="Chromosome 6"/>
</dbReference>
<dbReference type="AlphaFoldDB" id="A0A9E7KA83"/>
<keyword evidence="2" id="KW-1185">Reference proteome</keyword>
<gene>
    <name evidence="1" type="ORF">MUK42_13458</name>
</gene>
<dbReference type="EMBL" id="CP097508">
    <property type="protein sequence ID" value="URE09889.1"/>
    <property type="molecule type" value="Genomic_DNA"/>
</dbReference>
<accession>A0A9E7KA83</accession>
<sequence>MYKNAWNSLPPKPFYITHCTASSEFDSNPLPFPPSVPGKRLDLRSRCVARIVTVEEEVEMEAGGVGAIPSSPIRIKITSWNPVKDILAMVAEDSKS</sequence>
<evidence type="ECO:0000313" key="2">
    <source>
        <dbReference type="Proteomes" id="UP001055439"/>
    </source>
</evidence>
<organism evidence="1 2">
    <name type="scientific">Musa troglodytarum</name>
    <name type="common">fe'i banana</name>
    <dbReference type="NCBI Taxonomy" id="320322"/>
    <lineage>
        <taxon>Eukaryota</taxon>
        <taxon>Viridiplantae</taxon>
        <taxon>Streptophyta</taxon>
        <taxon>Embryophyta</taxon>
        <taxon>Tracheophyta</taxon>
        <taxon>Spermatophyta</taxon>
        <taxon>Magnoliopsida</taxon>
        <taxon>Liliopsida</taxon>
        <taxon>Zingiberales</taxon>
        <taxon>Musaceae</taxon>
        <taxon>Musa</taxon>
    </lineage>
</organism>
<name>A0A9E7KA83_9LILI</name>